<dbReference type="InterPro" id="IPR008984">
    <property type="entry name" value="SMAD_FHA_dom_sf"/>
</dbReference>
<feature type="domain" description="FHA" evidence="7">
    <location>
        <begin position="24"/>
        <end position="86"/>
    </location>
</feature>
<dbReference type="PROSITE" id="PS50045">
    <property type="entry name" value="SIGMA54_INTERACT_4"/>
    <property type="match status" value="1"/>
</dbReference>
<dbReference type="SMART" id="SM00240">
    <property type="entry name" value="FHA"/>
    <property type="match status" value="1"/>
</dbReference>
<dbReference type="InterPro" id="IPR025662">
    <property type="entry name" value="Sigma_54_int_dom_ATP-bd_1"/>
</dbReference>
<dbReference type="InterPro" id="IPR029016">
    <property type="entry name" value="GAF-like_dom_sf"/>
</dbReference>
<feature type="region of interest" description="Disordered" evidence="6">
    <location>
        <begin position="113"/>
        <end position="137"/>
    </location>
</feature>
<evidence type="ECO:0000256" key="6">
    <source>
        <dbReference type="SAM" id="MobiDB-lite"/>
    </source>
</evidence>
<dbReference type="InterPro" id="IPR025944">
    <property type="entry name" value="Sigma_54_int_dom_CS"/>
</dbReference>
<dbReference type="Gene3D" id="1.10.10.60">
    <property type="entry name" value="Homeodomain-like"/>
    <property type="match status" value="1"/>
</dbReference>
<dbReference type="PANTHER" id="PTHR32071">
    <property type="entry name" value="TRANSCRIPTIONAL REGULATORY PROTEIN"/>
    <property type="match status" value="1"/>
</dbReference>
<dbReference type="InterPro" id="IPR027417">
    <property type="entry name" value="P-loop_NTPase"/>
</dbReference>
<accession>A0A852V8P3</accession>
<dbReference type="FunFam" id="3.40.50.300:FF:000006">
    <property type="entry name" value="DNA-binding transcriptional regulator NtrC"/>
    <property type="match status" value="1"/>
</dbReference>
<name>A0A852V8P3_9BACT</name>
<proteinExistence type="predicted"/>
<dbReference type="PANTHER" id="PTHR32071:SF21">
    <property type="entry name" value="TRANSCRIPTIONAL REGULATORY PROTEIN FLGR"/>
    <property type="match status" value="1"/>
</dbReference>
<dbReference type="Gene3D" id="3.40.50.300">
    <property type="entry name" value="P-loop containing nucleotide triphosphate hydrolases"/>
    <property type="match status" value="1"/>
</dbReference>
<dbReference type="GO" id="GO:0043565">
    <property type="term" value="F:sequence-specific DNA binding"/>
    <property type="evidence" value="ECO:0007669"/>
    <property type="project" value="InterPro"/>
</dbReference>
<dbReference type="InterPro" id="IPR058031">
    <property type="entry name" value="AAA_lid_NorR"/>
</dbReference>
<dbReference type="InterPro" id="IPR002078">
    <property type="entry name" value="Sigma_54_int"/>
</dbReference>
<dbReference type="Pfam" id="PF02954">
    <property type="entry name" value="HTH_8"/>
    <property type="match status" value="1"/>
</dbReference>
<keyword evidence="4" id="KW-0238">DNA-binding</keyword>
<dbReference type="InterPro" id="IPR003593">
    <property type="entry name" value="AAA+_ATPase"/>
</dbReference>
<dbReference type="Proteomes" id="UP000564385">
    <property type="component" value="Unassembled WGS sequence"/>
</dbReference>
<dbReference type="SUPFAM" id="SSF52540">
    <property type="entry name" value="P-loop containing nucleoside triphosphate hydrolases"/>
    <property type="match status" value="1"/>
</dbReference>
<dbReference type="InterPro" id="IPR009057">
    <property type="entry name" value="Homeodomain-like_sf"/>
</dbReference>
<dbReference type="Gene3D" id="2.60.200.20">
    <property type="match status" value="1"/>
</dbReference>
<dbReference type="InterPro" id="IPR002197">
    <property type="entry name" value="HTH_Fis"/>
</dbReference>
<dbReference type="SMART" id="SM00382">
    <property type="entry name" value="AAA"/>
    <property type="match status" value="1"/>
</dbReference>
<evidence type="ECO:0000313" key="9">
    <source>
        <dbReference type="EMBL" id="NYF89338.1"/>
    </source>
</evidence>
<dbReference type="SUPFAM" id="SSF49879">
    <property type="entry name" value="SMAD/FHA domain"/>
    <property type="match status" value="1"/>
</dbReference>
<reference evidence="9 10" key="1">
    <citation type="submission" date="2020-07" db="EMBL/GenBank/DDBJ databases">
        <title>Genomic Encyclopedia of Type Strains, Phase IV (KMG-V): Genome sequencing to study the core and pangenomes of soil and plant-associated prokaryotes.</title>
        <authorList>
            <person name="Whitman W."/>
        </authorList>
    </citation>
    <scope>NUCLEOTIDE SEQUENCE [LARGE SCALE GENOMIC DNA]</scope>
    <source>
        <strain evidence="9 10">M8UP22</strain>
    </source>
</reference>
<dbReference type="InterPro" id="IPR000253">
    <property type="entry name" value="FHA_dom"/>
</dbReference>
<dbReference type="AlphaFoldDB" id="A0A852V8P3"/>
<dbReference type="Gene3D" id="1.10.8.60">
    <property type="match status" value="1"/>
</dbReference>
<dbReference type="EMBL" id="JACCCU010000001">
    <property type="protein sequence ID" value="NYF89338.1"/>
    <property type="molecule type" value="Genomic_DNA"/>
</dbReference>
<evidence type="ECO:0000313" key="10">
    <source>
        <dbReference type="Proteomes" id="UP000564385"/>
    </source>
</evidence>
<dbReference type="Pfam" id="PF00158">
    <property type="entry name" value="Sigma54_activat"/>
    <property type="match status" value="1"/>
</dbReference>
<evidence type="ECO:0000256" key="2">
    <source>
        <dbReference type="ARBA" id="ARBA00022840"/>
    </source>
</evidence>
<evidence type="ECO:0000256" key="3">
    <source>
        <dbReference type="ARBA" id="ARBA00023015"/>
    </source>
</evidence>
<keyword evidence="3" id="KW-0805">Transcription regulation</keyword>
<dbReference type="Pfam" id="PF00498">
    <property type="entry name" value="FHA"/>
    <property type="match status" value="1"/>
</dbReference>
<comment type="caution">
    <text evidence="9">The sequence shown here is derived from an EMBL/GenBank/DDBJ whole genome shotgun (WGS) entry which is preliminary data.</text>
</comment>
<protein>
    <submittedName>
        <fullName evidence="9">Nif-specific regulatory protein</fullName>
    </submittedName>
</protein>
<dbReference type="CDD" id="cd00060">
    <property type="entry name" value="FHA"/>
    <property type="match status" value="1"/>
</dbReference>
<keyword evidence="2" id="KW-0067">ATP-binding</keyword>
<keyword evidence="5" id="KW-0804">Transcription</keyword>
<dbReference type="SUPFAM" id="SSF46689">
    <property type="entry name" value="Homeodomain-like"/>
    <property type="match status" value="1"/>
</dbReference>
<dbReference type="Gene3D" id="3.30.450.40">
    <property type="match status" value="1"/>
</dbReference>
<dbReference type="GO" id="GO:0006355">
    <property type="term" value="P:regulation of DNA-templated transcription"/>
    <property type="evidence" value="ECO:0007669"/>
    <property type="project" value="InterPro"/>
</dbReference>
<keyword evidence="1" id="KW-0547">Nucleotide-binding</keyword>
<evidence type="ECO:0000259" key="7">
    <source>
        <dbReference type="PROSITE" id="PS50006"/>
    </source>
</evidence>
<dbReference type="Pfam" id="PF25601">
    <property type="entry name" value="AAA_lid_14"/>
    <property type="match status" value="1"/>
</dbReference>
<dbReference type="CDD" id="cd00009">
    <property type="entry name" value="AAA"/>
    <property type="match status" value="1"/>
</dbReference>
<dbReference type="SMART" id="SM00065">
    <property type="entry name" value="GAF"/>
    <property type="match status" value="1"/>
</dbReference>
<organism evidence="9 10">
    <name type="scientific">Tunturiibacter lichenicola</name>
    <dbReference type="NCBI Taxonomy" id="2051959"/>
    <lineage>
        <taxon>Bacteria</taxon>
        <taxon>Pseudomonadati</taxon>
        <taxon>Acidobacteriota</taxon>
        <taxon>Terriglobia</taxon>
        <taxon>Terriglobales</taxon>
        <taxon>Acidobacteriaceae</taxon>
        <taxon>Tunturiibacter</taxon>
    </lineage>
</organism>
<dbReference type="PROSITE" id="PS00675">
    <property type="entry name" value="SIGMA54_INTERACT_1"/>
    <property type="match status" value="1"/>
</dbReference>
<dbReference type="Pfam" id="PF13492">
    <property type="entry name" value="GAF_3"/>
    <property type="match status" value="1"/>
</dbReference>
<feature type="domain" description="Sigma-54 factor interaction" evidence="8">
    <location>
        <begin position="320"/>
        <end position="549"/>
    </location>
</feature>
<gene>
    <name evidence="9" type="ORF">HDF08_001405</name>
</gene>
<dbReference type="PROSITE" id="PS00688">
    <property type="entry name" value="SIGMA54_INTERACT_3"/>
    <property type="match status" value="1"/>
</dbReference>
<dbReference type="SUPFAM" id="SSF55781">
    <property type="entry name" value="GAF domain-like"/>
    <property type="match status" value="1"/>
</dbReference>
<evidence type="ECO:0000259" key="8">
    <source>
        <dbReference type="PROSITE" id="PS50045"/>
    </source>
</evidence>
<evidence type="ECO:0000256" key="5">
    <source>
        <dbReference type="ARBA" id="ARBA00023163"/>
    </source>
</evidence>
<evidence type="ECO:0000256" key="4">
    <source>
        <dbReference type="ARBA" id="ARBA00023125"/>
    </source>
</evidence>
<dbReference type="InterPro" id="IPR003018">
    <property type="entry name" value="GAF"/>
</dbReference>
<dbReference type="PROSITE" id="PS50006">
    <property type="entry name" value="FHA_DOMAIN"/>
    <property type="match status" value="1"/>
</dbReference>
<dbReference type="GO" id="GO:0005524">
    <property type="term" value="F:ATP binding"/>
    <property type="evidence" value="ECO:0007669"/>
    <property type="project" value="UniProtKB-KW"/>
</dbReference>
<evidence type="ECO:0000256" key="1">
    <source>
        <dbReference type="ARBA" id="ARBA00022741"/>
    </source>
</evidence>
<sequence>MKPWLLAISGSLTGTVRELSDSPISVGRLEVNQLCLADPAVSRKHCAIQPVEWPNSLSQNSQGQNSQYELVDLDSRCGTFVNGMPVLRRSLDHGDTIRIGSASFLYLTHEDEPATPKRRATDFSSSPSPETKKVAPPAGLPQLGVGVGRMARDLTALFGISSVINSIRDAQLLQRELLQLIFEVVPADEGAVVLLTDFEEESLEICSWNRLTGATSNLEIKKDIVHRAFWERTAVQTDANPDEGETQSILCLPLVAIERTIGVLYLTSLPPAPPFAEDHLYFLDSASRIAAVTLENILALDSLRSENSKLKRQLNTATNLVGESRQIRQVSDFISRVAQSDSTVLIRGESGTGKEVIARSIHQSSPRSELPFIAINCAAIPETLLESELFGHEKGAYTGALGMRKGKLESAEDGTLFLDEIGELAPPMQAKLLRVLQQREFERVGGTHAVPFKARVLAATNKDLELAIKSKEFRQDLYYRLNVVSVSVPPLREHSEDIPLLALYFASKYAQKNKRPFKGISSEARSLLLGYSWPGNVRELENAIEHAIVLGLTEEILAEDLPTIILEQQSAKLAGAKYHDVLNESKKEMILNALQDAKGSYPEAARTLGIHPKYLHRLARNFNLKSDPP</sequence>